<organism evidence="1 2">
    <name type="scientific">Halomonas gemina</name>
    <dbReference type="NCBI Taxonomy" id="2945105"/>
    <lineage>
        <taxon>Bacteria</taxon>
        <taxon>Pseudomonadati</taxon>
        <taxon>Pseudomonadota</taxon>
        <taxon>Gammaproteobacteria</taxon>
        <taxon>Oceanospirillales</taxon>
        <taxon>Halomonadaceae</taxon>
        <taxon>Halomonas</taxon>
    </lineage>
</organism>
<dbReference type="Proteomes" id="UP001165369">
    <property type="component" value="Unassembled WGS sequence"/>
</dbReference>
<proteinExistence type="predicted"/>
<reference evidence="1" key="1">
    <citation type="submission" date="2022-05" db="EMBL/GenBank/DDBJ databases">
        <title>Halomonas geminus sp. nov. and Halomonas llamarensis sp. nov. isolated from high-altitude salars of the Atacama Desert.</title>
        <authorList>
            <person name="Hintersatz C."/>
            <person name="Rojas L.A."/>
            <person name="Wei T.-S."/>
            <person name="Kutschke S."/>
            <person name="Lehmann F."/>
            <person name="Jain R."/>
            <person name="Pollmann K."/>
        </authorList>
    </citation>
    <scope>NUCLEOTIDE SEQUENCE</scope>
    <source>
        <strain evidence="1">ATCH28</strain>
    </source>
</reference>
<sequence>MTSVLVDFGDECYPEDVVDAIPAGDDKKASFVFLTRHDEVAVYLKDHGCSVEKYFDVSESSFWCESKEEKEKTFFELIACPETFMIFERQASKAELCLSMQERVLLIYKKFECAYNFFYRNTISYYFMFSTPHRIEQWLYGKVAELLGVRVVYVQNSIIPWRYFLAEGLSRDNRSFIAPCGFPVSTLLQEGECSQINKFLESKKGRRENALPFYEAMRNKNNIGWKSLFKKLFFDYQNHKSMRAFKYFFYYKKNAVEPSFSGDYVIFFLHYQPEKTTLPEGWGFTQQYLAIKAMRDALPDDMCLYVKEHPSMFNNKFPKGVRSLEFYKSISELTNTYLVDINIDSYKLIDGSCLTSSVNGTVSVESVIRGKPSVVFGRGVYSTIKNDELIHLYEDTESLSRFCVKVNRKEFNISYDDVCKLFHNECETSVSGLGDNAWKNEPSVAKKAKYNGKLIAFSQFVRSVAG</sequence>
<name>A0ABT0SXX3_9GAMM</name>
<dbReference type="RefSeq" id="WP_250059437.1">
    <property type="nucleotide sequence ID" value="NZ_JAMJPK010000001.1"/>
</dbReference>
<protein>
    <submittedName>
        <fullName evidence="1">Capsular biosynthesis protein</fullName>
    </submittedName>
</protein>
<accession>A0ABT0SXX3</accession>
<evidence type="ECO:0000313" key="1">
    <source>
        <dbReference type="EMBL" id="MCL7939447.1"/>
    </source>
</evidence>
<keyword evidence="2" id="KW-1185">Reference proteome</keyword>
<gene>
    <name evidence="1" type="ORF">M8009_03890</name>
</gene>
<dbReference type="EMBL" id="JAMJPK010000001">
    <property type="protein sequence ID" value="MCL7939447.1"/>
    <property type="molecule type" value="Genomic_DNA"/>
</dbReference>
<comment type="caution">
    <text evidence="1">The sequence shown here is derived from an EMBL/GenBank/DDBJ whole genome shotgun (WGS) entry which is preliminary data.</text>
</comment>
<evidence type="ECO:0000313" key="2">
    <source>
        <dbReference type="Proteomes" id="UP001165369"/>
    </source>
</evidence>